<comment type="caution">
    <text evidence="1">The sequence shown here is derived from an EMBL/GenBank/DDBJ whole genome shotgun (WGS) entry which is preliminary data.</text>
</comment>
<dbReference type="STRING" id="106549.A0A540KU34"/>
<dbReference type="InterPro" id="IPR051703">
    <property type="entry name" value="NF-kappa-B_Signaling_Reg"/>
</dbReference>
<dbReference type="InterPro" id="IPR011335">
    <property type="entry name" value="Restrct_endonuc-II-like"/>
</dbReference>
<accession>A0A540KU34</accession>
<reference evidence="1 2" key="1">
    <citation type="journal article" date="2019" name="G3 (Bethesda)">
        <title>Sequencing of a Wild Apple (Malus baccata) Genome Unravels the Differences Between Cultivated and Wild Apple Species Regarding Disease Resistance and Cold Tolerance.</title>
        <authorList>
            <person name="Chen X."/>
        </authorList>
    </citation>
    <scope>NUCLEOTIDE SEQUENCE [LARGE SCALE GENOMIC DNA]</scope>
    <source>
        <strain evidence="2">cv. Shandingzi</strain>
        <tissue evidence="1">Leaves</tissue>
    </source>
</reference>
<dbReference type="InterPro" id="IPR011604">
    <property type="entry name" value="PDDEXK-like_dom_sf"/>
</dbReference>
<proteinExistence type="predicted"/>
<name>A0A540KU34_MALBA</name>
<sequence length="162" mass="18849">MPFYYMPQVQGQMEVLDREWVDLYCWTPNGSTIFRVCRDRSYWNLMHGILREFWWENVVPAREALLMGKEEDAKQYIPTSAHKQTGLAIVKSLKLAIVIQRFPNVPMSVGTIDICANHRVISAISWKYRRPGSKNGFSPQISVFGTWEKGTFRPKCREAMCI</sequence>
<gene>
    <name evidence="1" type="ORF">C1H46_036952</name>
</gene>
<keyword evidence="2" id="KW-1185">Reference proteome</keyword>
<evidence type="ECO:0000313" key="2">
    <source>
        <dbReference type="Proteomes" id="UP000315295"/>
    </source>
</evidence>
<protein>
    <submittedName>
        <fullName evidence="1">Uncharacterized protein</fullName>
    </submittedName>
</protein>
<dbReference type="Proteomes" id="UP000315295">
    <property type="component" value="Unassembled WGS sequence"/>
</dbReference>
<dbReference type="EMBL" id="VIEB01000957">
    <property type="protein sequence ID" value="TQD77522.1"/>
    <property type="molecule type" value="Genomic_DNA"/>
</dbReference>
<evidence type="ECO:0000313" key="1">
    <source>
        <dbReference type="EMBL" id="TQD77522.1"/>
    </source>
</evidence>
<dbReference type="SUPFAM" id="SSF52980">
    <property type="entry name" value="Restriction endonuclease-like"/>
    <property type="match status" value="1"/>
</dbReference>
<dbReference type="PANTHER" id="PTHR46609">
    <property type="entry name" value="EXONUCLEASE, PHAGE-TYPE/RECB, C-TERMINAL DOMAIN-CONTAINING PROTEIN"/>
    <property type="match status" value="1"/>
</dbReference>
<dbReference type="GO" id="GO:0006281">
    <property type="term" value="P:DNA repair"/>
    <property type="evidence" value="ECO:0007669"/>
    <property type="project" value="UniProtKB-ARBA"/>
</dbReference>
<dbReference type="AlphaFoldDB" id="A0A540KU34"/>
<dbReference type="PANTHER" id="PTHR46609:SF6">
    <property type="entry name" value="EXONUCLEASE, PHAGE-TYPE_RECB, C-TERMINAL DOMAIN-CONTAINING PROTEIN-RELATED"/>
    <property type="match status" value="1"/>
</dbReference>
<dbReference type="Gene3D" id="3.90.320.10">
    <property type="match status" value="1"/>
</dbReference>
<organism evidence="1 2">
    <name type="scientific">Malus baccata</name>
    <name type="common">Siberian crab apple</name>
    <name type="synonym">Pyrus baccata</name>
    <dbReference type="NCBI Taxonomy" id="106549"/>
    <lineage>
        <taxon>Eukaryota</taxon>
        <taxon>Viridiplantae</taxon>
        <taxon>Streptophyta</taxon>
        <taxon>Embryophyta</taxon>
        <taxon>Tracheophyta</taxon>
        <taxon>Spermatophyta</taxon>
        <taxon>Magnoliopsida</taxon>
        <taxon>eudicotyledons</taxon>
        <taxon>Gunneridae</taxon>
        <taxon>Pentapetalae</taxon>
        <taxon>rosids</taxon>
        <taxon>fabids</taxon>
        <taxon>Rosales</taxon>
        <taxon>Rosaceae</taxon>
        <taxon>Amygdaloideae</taxon>
        <taxon>Maleae</taxon>
        <taxon>Malus</taxon>
    </lineage>
</organism>